<protein>
    <recommendedName>
        <fullName evidence="10">Flagellar biosynthetic protein FliR</fullName>
    </recommendedName>
</protein>
<keyword evidence="6 7" id="KW-0472">Membrane</keyword>
<feature type="transmembrane region" description="Helical" evidence="7">
    <location>
        <begin position="55"/>
        <end position="73"/>
    </location>
</feature>
<dbReference type="InterPro" id="IPR002010">
    <property type="entry name" value="T3SS_IM_R"/>
</dbReference>
<evidence type="ECO:0000313" key="9">
    <source>
        <dbReference type="Proteomes" id="UP000609651"/>
    </source>
</evidence>
<dbReference type="Proteomes" id="UP000609651">
    <property type="component" value="Unassembled WGS sequence"/>
</dbReference>
<accession>A0ABX1VKC3</accession>
<dbReference type="EMBL" id="WTPX01000179">
    <property type="protein sequence ID" value="NNJ27653.1"/>
    <property type="molecule type" value="Genomic_DNA"/>
</dbReference>
<evidence type="ECO:0000256" key="7">
    <source>
        <dbReference type="SAM" id="Phobius"/>
    </source>
</evidence>
<reference evidence="8 9" key="1">
    <citation type="journal article" date="2020" name="Syst. Appl. Microbiol.">
        <title>Alienimonas chondri sp. nov., a novel planctomycete isolated from the biofilm of the red alga Chondrus crispus.</title>
        <authorList>
            <person name="Vitorino I."/>
            <person name="Albuquerque L."/>
            <person name="Wiegand S."/>
            <person name="Kallscheuer N."/>
            <person name="da Costa M.S."/>
            <person name="Lobo-da-Cunha A."/>
            <person name="Jogler C."/>
            <person name="Lage O.M."/>
        </authorList>
    </citation>
    <scope>NUCLEOTIDE SEQUENCE [LARGE SCALE GENOMIC DNA]</scope>
    <source>
        <strain evidence="8 9">LzC2</strain>
    </source>
</reference>
<dbReference type="RefSeq" id="WP_171189558.1">
    <property type="nucleotide sequence ID" value="NZ_WTPX01000179.1"/>
</dbReference>
<evidence type="ECO:0000256" key="1">
    <source>
        <dbReference type="ARBA" id="ARBA00004651"/>
    </source>
</evidence>
<keyword evidence="5 7" id="KW-1133">Transmembrane helix</keyword>
<feature type="transmembrane region" description="Helical" evidence="7">
    <location>
        <begin position="278"/>
        <end position="300"/>
    </location>
</feature>
<evidence type="ECO:0000313" key="8">
    <source>
        <dbReference type="EMBL" id="NNJ27653.1"/>
    </source>
</evidence>
<evidence type="ECO:0000256" key="3">
    <source>
        <dbReference type="ARBA" id="ARBA00022475"/>
    </source>
</evidence>
<proteinExistence type="inferred from homology"/>
<sequence length="330" mass="33840">MPFDLPEFALGETDFTHPLIAWGTARFVAFLLVFCRVAGLMTVGPVFGTPVVPPNVRVLLALATALVITPALSGRSAETFHGLDRDGDDRLVADELPGPVLDSLASRGQSVPPGGMSMADFASPAPLPRTPASLARMSLGEFSIGFALGLGVLSVLAGLRLAGELIDQQIGTALGEVFNPMLGGSASTAGQLLGMLGTAVLLTLPGVDGHLRLFGTLLDTFRTMPPGAGWVSGEAWRTLAELAGAGMGLGLRVAAPTLAVMSLMSLTVGFLGRTVPQINVLSVGFPTRAAAGLFVLALTLSPATDVLAEVLSASLTALHETLVGLPDVRA</sequence>
<name>A0ABX1VKC3_9PLAN</name>
<keyword evidence="4 7" id="KW-0812">Transmembrane</keyword>
<keyword evidence="9" id="KW-1185">Reference proteome</keyword>
<organism evidence="8 9">
    <name type="scientific">Alienimonas chondri</name>
    <dbReference type="NCBI Taxonomy" id="2681879"/>
    <lineage>
        <taxon>Bacteria</taxon>
        <taxon>Pseudomonadati</taxon>
        <taxon>Planctomycetota</taxon>
        <taxon>Planctomycetia</taxon>
        <taxon>Planctomycetales</taxon>
        <taxon>Planctomycetaceae</taxon>
        <taxon>Alienimonas</taxon>
    </lineage>
</organism>
<feature type="transmembrane region" description="Helical" evidence="7">
    <location>
        <begin position="249"/>
        <end position="271"/>
    </location>
</feature>
<evidence type="ECO:0000256" key="4">
    <source>
        <dbReference type="ARBA" id="ARBA00022692"/>
    </source>
</evidence>
<evidence type="ECO:0000256" key="2">
    <source>
        <dbReference type="ARBA" id="ARBA00009772"/>
    </source>
</evidence>
<keyword evidence="3" id="KW-1003">Cell membrane</keyword>
<feature type="transmembrane region" description="Helical" evidence="7">
    <location>
        <begin position="142"/>
        <end position="162"/>
    </location>
</feature>
<dbReference type="PANTHER" id="PTHR30065:SF1">
    <property type="entry name" value="SURFACE PRESENTATION OF ANTIGENS PROTEIN SPAR"/>
    <property type="match status" value="1"/>
</dbReference>
<comment type="similarity">
    <text evidence="2">Belongs to the FliR/MopE/SpaR family.</text>
</comment>
<dbReference type="Pfam" id="PF01311">
    <property type="entry name" value="Bac_export_1"/>
    <property type="match status" value="1"/>
</dbReference>
<evidence type="ECO:0000256" key="6">
    <source>
        <dbReference type="ARBA" id="ARBA00023136"/>
    </source>
</evidence>
<gene>
    <name evidence="8" type="ORF">LzC2_37610</name>
</gene>
<feature type="transmembrane region" description="Helical" evidence="7">
    <location>
        <begin position="182"/>
        <end position="204"/>
    </location>
</feature>
<dbReference type="PANTHER" id="PTHR30065">
    <property type="entry name" value="FLAGELLAR BIOSYNTHETIC PROTEIN FLIR"/>
    <property type="match status" value="1"/>
</dbReference>
<comment type="subcellular location">
    <subcellularLocation>
        <location evidence="1">Cell membrane</location>
        <topology evidence="1">Multi-pass membrane protein</topology>
    </subcellularLocation>
</comment>
<comment type="caution">
    <text evidence="8">The sequence shown here is derived from an EMBL/GenBank/DDBJ whole genome shotgun (WGS) entry which is preliminary data.</text>
</comment>
<evidence type="ECO:0000256" key="5">
    <source>
        <dbReference type="ARBA" id="ARBA00022989"/>
    </source>
</evidence>
<feature type="transmembrane region" description="Helical" evidence="7">
    <location>
        <begin position="20"/>
        <end position="43"/>
    </location>
</feature>
<evidence type="ECO:0008006" key="10">
    <source>
        <dbReference type="Google" id="ProtNLM"/>
    </source>
</evidence>